<keyword evidence="3" id="KW-1185">Reference proteome</keyword>
<dbReference type="OrthoDB" id="10383337at2759"/>
<dbReference type="WBParaSite" id="HPLM_0000497801-mRNA-1">
    <property type="protein sequence ID" value="HPLM_0000497801-mRNA-1"/>
    <property type="gene ID" value="HPLM_0000497801"/>
</dbReference>
<evidence type="ECO:0000313" key="3">
    <source>
        <dbReference type="Proteomes" id="UP000268014"/>
    </source>
</evidence>
<protein>
    <submittedName>
        <fullName evidence="4">Flagellar basal body rod protein FlgB</fullName>
    </submittedName>
</protein>
<dbReference type="Proteomes" id="UP000268014">
    <property type="component" value="Unassembled WGS sequence"/>
</dbReference>
<proteinExistence type="predicted"/>
<dbReference type="InterPro" id="IPR055510">
    <property type="entry name" value="DUF7083"/>
</dbReference>
<gene>
    <name evidence="2" type="ORF">HPLM_LOCUS4970</name>
</gene>
<evidence type="ECO:0000313" key="4">
    <source>
        <dbReference type="WBParaSite" id="HPLM_0000497801-mRNA-1"/>
    </source>
</evidence>
<evidence type="ECO:0000259" key="1">
    <source>
        <dbReference type="Pfam" id="PF23309"/>
    </source>
</evidence>
<evidence type="ECO:0000313" key="2">
    <source>
        <dbReference type="EMBL" id="VDO24489.1"/>
    </source>
</evidence>
<name>A0A0N4W4X9_HAEPC</name>
<dbReference type="OMA" id="MQMFTEQ"/>
<accession>A0A0N4W4X9</accession>
<dbReference type="AlphaFoldDB" id="A0A0N4W4X9"/>
<dbReference type="EMBL" id="UZAF01016272">
    <property type="protein sequence ID" value="VDO24489.1"/>
    <property type="molecule type" value="Genomic_DNA"/>
</dbReference>
<feature type="domain" description="DUF7083" evidence="1">
    <location>
        <begin position="62"/>
        <end position="105"/>
    </location>
</feature>
<sequence length="127" mass="14678">MDAKSLQSILDAQARMQQEMQMQMFTEQQRMFAKLVSRMKGMVYGSHLTAPASPINVAEFAMNSLSTHLPEFVYDPDTSYTFEIWCNRDEDVISRDGAVIDKAAEARRHHIRSLHKPHSSEKSLRYR</sequence>
<reference evidence="2 3" key="2">
    <citation type="submission" date="2018-11" db="EMBL/GenBank/DDBJ databases">
        <authorList>
            <consortium name="Pathogen Informatics"/>
        </authorList>
    </citation>
    <scope>NUCLEOTIDE SEQUENCE [LARGE SCALE GENOMIC DNA]</scope>
    <source>
        <strain evidence="2 3">MHpl1</strain>
    </source>
</reference>
<reference evidence="4" key="1">
    <citation type="submission" date="2017-02" db="UniProtKB">
        <authorList>
            <consortium name="WormBaseParasite"/>
        </authorList>
    </citation>
    <scope>IDENTIFICATION</scope>
</reference>
<organism evidence="4">
    <name type="scientific">Haemonchus placei</name>
    <name type="common">Barber's pole worm</name>
    <dbReference type="NCBI Taxonomy" id="6290"/>
    <lineage>
        <taxon>Eukaryota</taxon>
        <taxon>Metazoa</taxon>
        <taxon>Ecdysozoa</taxon>
        <taxon>Nematoda</taxon>
        <taxon>Chromadorea</taxon>
        <taxon>Rhabditida</taxon>
        <taxon>Rhabditina</taxon>
        <taxon>Rhabditomorpha</taxon>
        <taxon>Strongyloidea</taxon>
        <taxon>Trichostrongylidae</taxon>
        <taxon>Haemonchus</taxon>
    </lineage>
</organism>
<dbReference type="Pfam" id="PF23309">
    <property type="entry name" value="DUF7083"/>
    <property type="match status" value="1"/>
</dbReference>